<dbReference type="InterPro" id="IPR011114">
    <property type="entry name" value="RuvA_C"/>
</dbReference>
<dbReference type="GO" id="GO:0009378">
    <property type="term" value="F:four-way junction helicase activity"/>
    <property type="evidence" value="ECO:0007669"/>
    <property type="project" value="InterPro"/>
</dbReference>
<evidence type="ECO:0000256" key="4">
    <source>
        <dbReference type="ARBA" id="ARBA00023172"/>
    </source>
</evidence>
<name>A0A2M7TN40_9BACT</name>
<dbReference type="Pfam" id="PF01330">
    <property type="entry name" value="RuvA_N"/>
    <property type="match status" value="1"/>
</dbReference>
<evidence type="ECO:0000256" key="5">
    <source>
        <dbReference type="ARBA" id="ARBA00023204"/>
    </source>
</evidence>
<dbReference type="Proteomes" id="UP000229753">
    <property type="component" value="Unassembled WGS sequence"/>
</dbReference>
<keyword evidence="3" id="KW-0238">DNA-binding</keyword>
<sequence>MISYLEGKILDKNEKFFVVDVSGVGYRIFSHSGILEKIPENGQNVKIWTHLYVREDAMDLYGFLNKEELEFFEILISISGIGPRSALGILEVASVSSLKQAIVSEDETFFTKVSGIGRKTAQRLILELKSKLAKTVVLEKGGSFKEMGDAFEALVALGYRQSDVRRVLNELPKDMKSAEAKVKEVL</sequence>
<dbReference type="Pfam" id="PF14520">
    <property type="entry name" value="HHH_5"/>
    <property type="match status" value="1"/>
</dbReference>
<comment type="caution">
    <text evidence="7">The sequence shown here is derived from an EMBL/GenBank/DDBJ whole genome shotgun (WGS) entry which is preliminary data.</text>
</comment>
<dbReference type="GO" id="GO:0009379">
    <property type="term" value="C:Holliday junction helicase complex"/>
    <property type="evidence" value="ECO:0007669"/>
    <property type="project" value="InterPro"/>
</dbReference>
<reference evidence="8" key="1">
    <citation type="submission" date="2017-09" db="EMBL/GenBank/DDBJ databases">
        <title>Depth-based differentiation of microbial function through sediment-hosted aquifers and enrichment of novel symbionts in the deep terrestrial subsurface.</title>
        <authorList>
            <person name="Probst A.J."/>
            <person name="Ladd B."/>
            <person name="Jarett J.K."/>
            <person name="Geller-Mcgrath D.E."/>
            <person name="Sieber C.M.K."/>
            <person name="Emerson J.B."/>
            <person name="Anantharaman K."/>
            <person name="Thomas B.C."/>
            <person name="Malmstrom R."/>
            <person name="Stieglmeier M."/>
            <person name="Klingl A."/>
            <person name="Woyke T."/>
            <person name="Ryan C.M."/>
            <person name="Banfield J.F."/>
        </authorList>
    </citation>
    <scope>NUCLEOTIDE SEQUENCE [LARGE SCALE GENOMIC DNA]</scope>
</reference>
<dbReference type="InterPro" id="IPR000085">
    <property type="entry name" value="RuvA"/>
</dbReference>
<evidence type="ECO:0000259" key="6">
    <source>
        <dbReference type="SMART" id="SM00278"/>
    </source>
</evidence>
<dbReference type="InterPro" id="IPR036267">
    <property type="entry name" value="RuvA_C_sf"/>
</dbReference>
<evidence type="ECO:0000313" key="8">
    <source>
        <dbReference type="Proteomes" id="UP000229753"/>
    </source>
</evidence>
<dbReference type="InterPro" id="IPR010994">
    <property type="entry name" value="RuvA_2-like"/>
</dbReference>
<keyword evidence="4" id="KW-0233">DNA recombination</keyword>
<dbReference type="InterPro" id="IPR013849">
    <property type="entry name" value="DNA_helicase_Holl-junc_RuvA_I"/>
</dbReference>
<feature type="non-terminal residue" evidence="7">
    <location>
        <position position="186"/>
    </location>
</feature>
<dbReference type="GO" id="GO:0003677">
    <property type="term" value="F:DNA binding"/>
    <property type="evidence" value="ECO:0007669"/>
    <property type="project" value="UniProtKB-KW"/>
</dbReference>
<dbReference type="AlphaFoldDB" id="A0A2M7TN40"/>
<protein>
    <submittedName>
        <fullName evidence="7">Holliday junction branch migration protein RuvA</fullName>
    </submittedName>
</protein>
<dbReference type="EMBL" id="PFNO01000071">
    <property type="protein sequence ID" value="PIZ49223.1"/>
    <property type="molecule type" value="Genomic_DNA"/>
</dbReference>
<proteinExistence type="inferred from homology"/>
<dbReference type="GO" id="GO:0006310">
    <property type="term" value="P:DNA recombination"/>
    <property type="evidence" value="ECO:0007669"/>
    <property type="project" value="UniProtKB-KW"/>
</dbReference>
<evidence type="ECO:0000256" key="3">
    <source>
        <dbReference type="ARBA" id="ARBA00023125"/>
    </source>
</evidence>
<dbReference type="InterPro" id="IPR003583">
    <property type="entry name" value="Hlx-hairpin-Hlx_DNA-bd_motif"/>
</dbReference>
<organism evidence="7 8">
    <name type="scientific">Candidatus Woesebacteria bacterium CG_4_10_14_0_2_um_filter_39_14</name>
    <dbReference type="NCBI Taxonomy" id="1975054"/>
    <lineage>
        <taxon>Bacteria</taxon>
        <taxon>Candidatus Woeseibacteriota</taxon>
    </lineage>
</organism>
<dbReference type="HAMAP" id="MF_00031">
    <property type="entry name" value="DNA_HJ_migration_RuvA"/>
    <property type="match status" value="1"/>
</dbReference>
<dbReference type="SUPFAM" id="SSF46929">
    <property type="entry name" value="DNA helicase RuvA subunit, C-terminal domain"/>
    <property type="match status" value="1"/>
</dbReference>
<dbReference type="Gene3D" id="1.10.8.10">
    <property type="entry name" value="DNA helicase RuvA subunit, C-terminal domain"/>
    <property type="match status" value="1"/>
</dbReference>
<accession>A0A2M7TN40</accession>
<dbReference type="GO" id="GO:0006281">
    <property type="term" value="P:DNA repair"/>
    <property type="evidence" value="ECO:0007669"/>
    <property type="project" value="UniProtKB-KW"/>
</dbReference>
<keyword evidence="1" id="KW-0963">Cytoplasm</keyword>
<dbReference type="NCBIfam" id="TIGR00084">
    <property type="entry name" value="ruvA"/>
    <property type="match status" value="1"/>
</dbReference>
<dbReference type="SMART" id="SM00278">
    <property type="entry name" value="HhH1"/>
    <property type="match status" value="2"/>
</dbReference>
<dbReference type="GO" id="GO:0005524">
    <property type="term" value="F:ATP binding"/>
    <property type="evidence" value="ECO:0007669"/>
    <property type="project" value="InterPro"/>
</dbReference>
<evidence type="ECO:0000313" key="7">
    <source>
        <dbReference type="EMBL" id="PIZ49223.1"/>
    </source>
</evidence>
<keyword evidence="5" id="KW-0234">DNA repair</keyword>
<dbReference type="Gene3D" id="1.10.150.20">
    <property type="entry name" value="5' to 3' exonuclease, C-terminal subdomain"/>
    <property type="match status" value="1"/>
</dbReference>
<dbReference type="InterPro" id="IPR012340">
    <property type="entry name" value="NA-bd_OB-fold"/>
</dbReference>
<feature type="domain" description="Helix-hairpin-helix DNA-binding motif class 1" evidence="6">
    <location>
        <begin position="108"/>
        <end position="127"/>
    </location>
</feature>
<dbReference type="CDD" id="cd14332">
    <property type="entry name" value="UBA_RuvA_C"/>
    <property type="match status" value="1"/>
</dbReference>
<dbReference type="Pfam" id="PF07499">
    <property type="entry name" value="RuvA_C"/>
    <property type="match status" value="1"/>
</dbReference>
<feature type="domain" description="Helix-hairpin-helix DNA-binding motif class 1" evidence="6">
    <location>
        <begin position="73"/>
        <end position="92"/>
    </location>
</feature>
<evidence type="ECO:0000256" key="2">
    <source>
        <dbReference type="ARBA" id="ARBA00022763"/>
    </source>
</evidence>
<gene>
    <name evidence="7" type="primary">ruvA</name>
    <name evidence="7" type="ORF">COY29_02210</name>
</gene>
<evidence type="ECO:0000256" key="1">
    <source>
        <dbReference type="ARBA" id="ARBA00022490"/>
    </source>
</evidence>
<dbReference type="SUPFAM" id="SSF50249">
    <property type="entry name" value="Nucleic acid-binding proteins"/>
    <property type="match status" value="1"/>
</dbReference>
<dbReference type="SUPFAM" id="SSF47781">
    <property type="entry name" value="RuvA domain 2-like"/>
    <property type="match status" value="1"/>
</dbReference>
<keyword evidence="2" id="KW-0227">DNA damage</keyword>
<dbReference type="Gene3D" id="2.40.50.140">
    <property type="entry name" value="Nucleic acid-binding proteins"/>
    <property type="match status" value="1"/>
</dbReference>